<keyword evidence="2" id="KW-1185">Reference proteome</keyword>
<comment type="caution">
    <text evidence="1">The sequence shown here is derived from an EMBL/GenBank/DDBJ whole genome shotgun (WGS) entry which is preliminary data.</text>
</comment>
<dbReference type="Proteomes" id="UP000798662">
    <property type="component" value="Chromosome 2"/>
</dbReference>
<proteinExistence type="predicted"/>
<evidence type="ECO:0000313" key="2">
    <source>
        <dbReference type="Proteomes" id="UP000798662"/>
    </source>
</evidence>
<sequence>MDVSWVEVDPASDFPLNNLPWGVFSPAAAPASGGAPRIGVALGDWVVDVAALAAGLPGALPDVAVAALGAPTLNPLMALGQPAWRATRAALQALLRSRDAAGDKPVNDALHDNAALRDAVLHRRSDVTMHLPATIGDYTDFYSSRAHATNVGTMFRGPDNALMPNWLHLPVGYHGRASSVVVSGTPVRRPVGQVAPAGEGDGGPSLQPCRLLDFELEAAVFVGGPGNPLGEPIAIDDASDALFGVVLMNDWSARDVQKWEYVPLGPFTAKSFATTISPWVVSLDALAPFRVTAPPQDDPSPLPYLVPAGGRTVLDVSLSVGIRGESMAAPATVTESNMRHLYWTFEQQVAHHTVTGCNLRPGDLLATGTISGEGQRARGSLLELSWKGTKEVDLGGGVTRKFLRDGDEVFMGGYCQGDGYRVGFGDCRGVVTPARKV</sequence>
<accession>A0ACC3C3V8</accession>
<evidence type="ECO:0000313" key="1">
    <source>
        <dbReference type="EMBL" id="KAK1864396.1"/>
    </source>
</evidence>
<protein>
    <submittedName>
        <fullName evidence="1">Uncharacterized protein</fullName>
    </submittedName>
</protein>
<dbReference type="EMBL" id="CM020619">
    <property type="protein sequence ID" value="KAK1864396.1"/>
    <property type="molecule type" value="Genomic_DNA"/>
</dbReference>
<gene>
    <name evidence="1" type="ORF">I4F81_006944</name>
</gene>
<organism evidence="1 2">
    <name type="scientific">Pyropia yezoensis</name>
    <name type="common">Susabi-nori</name>
    <name type="synonym">Porphyra yezoensis</name>
    <dbReference type="NCBI Taxonomy" id="2788"/>
    <lineage>
        <taxon>Eukaryota</taxon>
        <taxon>Rhodophyta</taxon>
        <taxon>Bangiophyceae</taxon>
        <taxon>Bangiales</taxon>
        <taxon>Bangiaceae</taxon>
        <taxon>Pyropia</taxon>
    </lineage>
</organism>
<name>A0ACC3C3V8_PYRYE</name>
<reference evidence="1" key="1">
    <citation type="submission" date="2019-11" db="EMBL/GenBank/DDBJ databases">
        <title>Nori genome reveals adaptations in red seaweeds to the harsh intertidal environment.</title>
        <authorList>
            <person name="Wang D."/>
            <person name="Mao Y."/>
        </authorList>
    </citation>
    <scope>NUCLEOTIDE SEQUENCE</scope>
    <source>
        <tissue evidence="1">Gametophyte</tissue>
    </source>
</reference>